<accession>A0A835XQQ2</accession>
<dbReference type="PANTHER" id="PTHR48125">
    <property type="entry name" value="LP07818P1"/>
    <property type="match status" value="1"/>
</dbReference>
<dbReference type="InterPro" id="IPR056443">
    <property type="entry name" value="AEP_C962R"/>
</dbReference>
<feature type="domain" description="C962R-like N-terminal AEP" evidence="2">
    <location>
        <begin position="164"/>
        <end position="328"/>
    </location>
</feature>
<reference evidence="3" key="1">
    <citation type="journal article" date="2020" name="bioRxiv">
        <title>Comparative genomics of Chlamydomonas.</title>
        <authorList>
            <person name="Craig R.J."/>
            <person name="Hasan A.R."/>
            <person name="Ness R.W."/>
            <person name="Keightley P.D."/>
        </authorList>
    </citation>
    <scope>NUCLEOTIDE SEQUENCE</scope>
    <source>
        <strain evidence="3">CCAP 11/70</strain>
    </source>
</reference>
<dbReference type="Pfam" id="PF23162">
    <property type="entry name" value="AEP_C962R"/>
    <property type="match status" value="1"/>
</dbReference>
<feature type="compositionally biased region" description="Low complexity" evidence="1">
    <location>
        <begin position="57"/>
        <end position="109"/>
    </location>
</feature>
<evidence type="ECO:0000313" key="3">
    <source>
        <dbReference type="EMBL" id="KAG2489362.1"/>
    </source>
</evidence>
<dbReference type="OrthoDB" id="533622at2759"/>
<feature type="region of interest" description="Disordered" evidence="1">
    <location>
        <begin position="395"/>
        <end position="421"/>
    </location>
</feature>
<evidence type="ECO:0000313" key="4">
    <source>
        <dbReference type="Proteomes" id="UP000612055"/>
    </source>
</evidence>
<keyword evidence="4" id="KW-1185">Reference proteome</keyword>
<organism evidence="3 4">
    <name type="scientific">Edaphochlamys debaryana</name>
    <dbReference type="NCBI Taxonomy" id="47281"/>
    <lineage>
        <taxon>Eukaryota</taxon>
        <taxon>Viridiplantae</taxon>
        <taxon>Chlorophyta</taxon>
        <taxon>core chlorophytes</taxon>
        <taxon>Chlorophyceae</taxon>
        <taxon>CS clade</taxon>
        <taxon>Chlamydomonadales</taxon>
        <taxon>Chlamydomonadales incertae sedis</taxon>
        <taxon>Edaphochlamys</taxon>
    </lineage>
</organism>
<feature type="compositionally biased region" description="Polar residues" evidence="1">
    <location>
        <begin position="1"/>
        <end position="14"/>
    </location>
</feature>
<comment type="caution">
    <text evidence="3">The sequence shown here is derived from an EMBL/GenBank/DDBJ whole genome shotgun (WGS) entry which is preliminary data.</text>
</comment>
<evidence type="ECO:0000259" key="2">
    <source>
        <dbReference type="Pfam" id="PF23162"/>
    </source>
</evidence>
<gene>
    <name evidence="3" type="ORF">HYH03_012192</name>
</gene>
<dbReference type="PANTHER" id="PTHR48125:SF10">
    <property type="entry name" value="OS12G0136300 PROTEIN"/>
    <property type="match status" value="1"/>
</dbReference>
<dbReference type="EMBL" id="JAEHOE010000074">
    <property type="protein sequence ID" value="KAG2489362.1"/>
    <property type="molecule type" value="Genomic_DNA"/>
</dbReference>
<feature type="compositionally biased region" description="Pro residues" evidence="1">
    <location>
        <begin position="399"/>
        <end position="414"/>
    </location>
</feature>
<protein>
    <recommendedName>
        <fullName evidence="2">C962R-like N-terminal AEP domain-containing protein</fullName>
    </recommendedName>
</protein>
<dbReference type="AlphaFoldDB" id="A0A835XQQ2"/>
<dbReference type="Proteomes" id="UP000612055">
    <property type="component" value="Unassembled WGS sequence"/>
</dbReference>
<proteinExistence type="predicted"/>
<feature type="region of interest" description="Disordered" evidence="1">
    <location>
        <begin position="1"/>
        <end position="113"/>
    </location>
</feature>
<sequence length="564" mass="60281">MWSLKGSPSLQARSRATGCPTALSGARLPAHTALRRVRAHSGSPTALQDGEAPESISPDTTSVVDTPSPPSTSGSTASWPEGAASRPPPASADAPSSPSTSSPTTNRSPFGNPLPPYATYMHFTYRWPRWRHHTQRPAFLQRYPVPRGRHFNVNSFLGKKDILNGQYLVPQDRYGSFLGAYTEALQQGYQLYLTENYNQAVYKYFVELDWDWDTDLTLVMAVTPPLLELIGEVAAEFYGQPGPPNCITSIRTPYKVHVNFPQLLTTELMACLCRDRILAACRERLGRFSPSVDWERLVDFPHGSFRIMGSRKALHMDRDPAWVVDKAYHPAKLQDGKWRPGKITPPLLQAASIFPSPDRVAAFERSPQYLDLVFGDLEAYQAKMEERRRRRLEKLERGPQPPPPGQGPAIPNLPPGSSRNPLHVTITVREDETVALNVHVKAKWRNLGQQRFNAGGGGAAAAAAAQGAAAVQAAVGAAEAAAVQVEAGLQPAASAQGPAEVAGADAAEAAVEEVSQGATGATAEEEAEAGLMPSVVLGSEGAASGAVAEGVDAGAPAVAAAVGP</sequence>
<name>A0A835XQQ2_9CHLO</name>
<evidence type="ECO:0000256" key="1">
    <source>
        <dbReference type="SAM" id="MobiDB-lite"/>
    </source>
</evidence>